<dbReference type="InterPro" id="IPR001367">
    <property type="entry name" value="Fe_dep_repressor"/>
</dbReference>
<comment type="similarity">
    <text evidence="2">Belongs to the DtxR/MntR family.</text>
</comment>
<dbReference type="EMBL" id="QETB01000004">
    <property type="protein sequence ID" value="PWF26172.1"/>
    <property type="molecule type" value="Genomic_DNA"/>
</dbReference>
<dbReference type="InterPro" id="IPR036390">
    <property type="entry name" value="WH_DNA-bd_sf"/>
</dbReference>
<dbReference type="AlphaFoldDB" id="A0A2V1K799"/>
<keyword evidence="10" id="KW-0464">Manganese</keyword>
<name>A0A2V1K799_9ACTO</name>
<dbReference type="InterPro" id="IPR008988">
    <property type="entry name" value="Transcriptional_repressor_C"/>
</dbReference>
<evidence type="ECO:0000256" key="7">
    <source>
        <dbReference type="ARBA" id="ARBA00023125"/>
    </source>
</evidence>
<dbReference type="Pfam" id="PF01325">
    <property type="entry name" value="Fe_dep_repress"/>
    <property type="match status" value="1"/>
</dbReference>
<dbReference type="InterPro" id="IPR022689">
    <property type="entry name" value="Iron_dep_repressor"/>
</dbReference>
<evidence type="ECO:0000256" key="9">
    <source>
        <dbReference type="ARBA" id="ARBA00023163"/>
    </source>
</evidence>
<evidence type="ECO:0000259" key="12">
    <source>
        <dbReference type="PROSITE" id="PS50944"/>
    </source>
</evidence>
<feature type="domain" description="HTH dtxR-type" evidence="12">
    <location>
        <begin position="6"/>
        <end position="68"/>
    </location>
</feature>
<dbReference type="GO" id="GO:0005737">
    <property type="term" value="C:cytoplasm"/>
    <property type="evidence" value="ECO:0007669"/>
    <property type="project" value="UniProtKB-SubCell"/>
</dbReference>
<keyword evidence="5" id="KW-0678">Repressor</keyword>
<dbReference type="GO" id="GO:0003677">
    <property type="term" value="F:DNA binding"/>
    <property type="evidence" value="ECO:0007669"/>
    <property type="project" value="UniProtKB-KW"/>
</dbReference>
<protein>
    <recommendedName>
        <fullName evidence="11">Manganese transport regulator</fullName>
    </recommendedName>
</protein>
<dbReference type="OrthoDB" id="9791355at2"/>
<evidence type="ECO:0000256" key="10">
    <source>
        <dbReference type="ARBA" id="ARBA00023211"/>
    </source>
</evidence>
<reference evidence="14" key="1">
    <citation type="submission" date="2018-05" db="EMBL/GenBank/DDBJ databases">
        <authorList>
            <person name="Li Y."/>
        </authorList>
    </citation>
    <scope>NUCLEOTIDE SEQUENCE [LARGE SCALE GENOMIC DNA]</scope>
    <source>
        <strain evidence="14">sk1b4</strain>
    </source>
</reference>
<dbReference type="GO" id="GO:0046983">
    <property type="term" value="F:protein dimerization activity"/>
    <property type="evidence" value="ECO:0007669"/>
    <property type="project" value="InterPro"/>
</dbReference>
<dbReference type="FunFam" id="1.10.60.10:FF:000004">
    <property type="entry name" value="DtxR family transcriptional regulator"/>
    <property type="match status" value="1"/>
</dbReference>
<dbReference type="SUPFAM" id="SSF50037">
    <property type="entry name" value="C-terminal domain of transcriptional repressors"/>
    <property type="match status" value="1"/>
</dbReference>
<evidence type="ECO:0000256" key="5">
    <source>
        <dbReference type="ARBA" id="ARBA00022491"/>
    </source>
</evidence>
<dbReference type="GO" id="GO:0046914">
    <property type="term" value="F:transition metal ion binding"/>
    <property type="evidence" value="ECO:0007669"/>
    <property type="project" value="InterPro"/>
</dbReference>
<keyword evidence="6" id="KW-0805">Transcription regulation</keyword>
<organism evidence="13 14">
    <name type="scientific">Ancrocorticia populi</name>
    <dbReference type="NCBI Taxonomy" id="2175228"/>
    <lineage>
        <taxon>Bacteria</taxon>
        <taxon>Bacillati</taxon>
        <taxon>Actinomycetota</taxon>
        <taxon>Actinomycetes</taxon>
        <taxon>Actinomycetales</taxon>
        <taxon>Actinomycetaceae</taxon>
        <taxon>Ancrocorticia</taxon>
    </lineage>
</organism>
<comment type="subcellular location">
    <subcellularLocation>
        <location evidence="1">Cytoplasm</location>
    </subcellularLocation>
</comment>
<dbReference type="InterPro" id="IPR022687">
    <property type="entry name" value="HTH_DTXR"/>
</dbReference>
<proteinExistence type="inferred from homology"/>
<dbReference type="PANTHER" id="PTHR33238:SF11">
    <property type="entry name" value="TRANSCRIPTIONAL REGULATOR MNTR"/>
    <property type="match status" value="1"/>
</dbReference>
<evidence type="ECO:0000256" key="11">
    <source>
        <dbReference type="ARBA" id="ARBA00032593"/>
    </source>
</evidence>
<sequence>MAVSDLSVSAQNYLRSVWSLSEWTDAPVTTSLIAEKTGLKPSTVSDGIRKLTERGLLGHAPYGAVTLTEDGRAYAVSMVRRHRLIETFLVEVLGYRWDQVDDEAEVLEHAVSDFMIEQIDHVLGHPSRDPHGDPIPLADGTLFDVEAAPLNREDAGSTVTVERISDADPELLQFFTNEGIRVGCEVTVAAGPPYAESVEVTVVGPAEAGEGTGAAHSTMVGATAMAALFVSRADS</sequence>
<keyword evidence="7" id="KW-0238">DNA-binding</keyword>
<evidence type="ECO:0000256" key="1">
    <source>
        <dbReference type="ARBA" id="ARBA00004496"/>
    </source>
</evidence>
<evidence type="ECO:0000256" key="2">
    <source>
        <dbReference type="ARBA" id="ARBA00007871"/>
    </source>
</evidence>
<dbReference type="PROSITE" id="PS50944">
    <property type="entry name" value="HTH_DTXR"/>
    <property type="match status" value="1"/>
</dbReference>
<dbReference type="SMART" id="SM00529">
    <property type="entry name" value="HTH_DTXR"/>
    <property type="match status" value="1"/>
</dbReference>
<dbReference type="GO" id="GO:0003700">
    <property type="term" value="F:DNA-binding transcription factor activity"/>
    <property type="evidence" value="ECO:0007669"/>
    <property type="project" value="InterPro"/>
</dbReference>
<dbReference type="GO" id="GO:0045892">
    <property type="term" value="P:negative regulation of DNA-templated transcription"/>
    <property type="evidence" value="ECO:0007669"/>
    <property type="project" value="TreeGrafter"/>
</dbReference>
<dbReference type="SUPFAM" id="SSF47979">
    <property type="entry name" value="Iron-dependent repressor protein, dimerization domain"/>
    <property type="match status" value="1"/>
</dbReference>
<comment type="subunit">
    <text evidence="3">Homodimer.</text>
</comment>
<dbReference type="PANTHER" id="PTHR33238">
    <property type="entry name" value="IRON (METAL) DEPENDENT REPRESSOR, DTXR FAMILY"/>
    <property type="match status" value="1"/>
</dbReference>
<evidence type="ECO:0000256" key="6">
    <source>
        <dbReference type="ARBA" id="ARBA00023015"/>
    </source>
</evidence>
<dbReference type="InterPro" id="IPR007167">
    <property type="entry name" value="Fe-transptr_FeoA-like"/>
</dbReference>
<dbReference type="SUPFAM" id="SSF46785">
    <property type="entry name" value="Winged helix' DNA-binding domain"/>
    <property type="match status" value="1"/>
</dbReference>
<keyword evidence="9" id="KW-0804">Transcription</keyword>
<keyword evidence="14" id="KW-1185">Reference proteome</keyword>
<accession>A0A2V1K799</accession>
<keyword evidence="4" id="KW-0963">Cytoplasm</keyword>
<dbReference type="Proteomes" id="UP000245283">
    <property type="component" value="Unassembled WGS sequence"/>
</dbReference>
<comment type="caution">
    <text evidence="13">The sequence shown here is derived from an EMBL/GenBank/DDBJ whole genome shotgun (WGS) entry which is preliminary data.</text>
</comment>
<dbReference type="InterPro" id="IPR036388">
    <property type="entry name" value="WH-like_DNA-bd_sf"/>
</dbReference>
<gene>
    <name evidence="13" type="ORF">DD236_08865</name>
</gene>
<evidence type="ECO:0000256" key="3">
    <source>
        <dbReference type="ARBA" id="ARBA00011738"/>
    </source>
</evidence>
<evidence type="ECO:0000313" key="14">
    <source>
        <dbReference type="Proteomes" id="UP000245283"/>
    </source>
</evidence>
<dbReference type="InterPro" id="IPR050536">
    <property type="entry name" value="DtxR_MntR_Metal-Reg"/>
</dbReference>
<keyword evidence="8" id="KW-0010">Activator</keyword>
<evidence type="ECO:0000256" key="8">
    <source>
        <dbReference type="ARBA" id="ARBA00023159"/>
    </source>
</evidence>
<dbReference type="Pfam" id="PF04023">
    <property type="entry name" value="FeoA"/>
    <property type="match status" value="1"/>
</dbReference>
<dbReference type="InterPro" id="IPR036421">
    <property type="entry name" value="Fe_dep_repressor_sf"/>
</dbReference>
<dbReference type="Pfam" id="PF02742">
    <property type="entry name" value="Fe_dep_repr_C"/>
    <property type="match status" value="1"/>
</dbReference>
<evidence type="ECO:0000256" key="4">
    <source>
        <dbReference type="ARBA" id="ARBA00022490"/>
    </source>
</evidence>
<evidence type="ECO:0000313" key="13">
    <source>
        <dbReference type="EMBL" id="PWF26172.1"/>
    </source>
</evidence>
<dbReference type="Gene3D" id="1.10.60.10">
    <property type="entry name" value="Iron dependent repressor, metal binding and dimerisation domain"/>
    <property type="match status" value="1"/>
</dbReference>
<dbReference type="Gene3D" id="1.10.10.10">
    <property type="entry name" value="Winged helix-like DNA-binding domain superfamily/Winged helix DNA-binding domain"/>
    <property type="match status" value="1"/>
</dbReference>